<name>A0A2P8DKE5_9ACTN</name>
<dbReference type="SUPFAM" id="SSF46894">
    <property type="entry name" value="C-terminal effector domain of the bipartite response regulators"/>
    <property type="match status" value="1"/>
</dbReference>
<evidence type="ECO:0000256" key="4">
    <source>
        <dbReference type="ARBA" id="ARBA00023163"/>
    </source>
</evidence>
<feature type="modified residue" description="4-aspartylphosphate" evidence="5">
    <location>
        <position position="59"/>
    </location>
</feature>
<keyword evidence="3" id="KW-0238">DNA-binding</keyword>
<protein>
    <submittedName>
        <fullName evidence="8">LuxR family two component transcriptional regulator</fullName>
    </submittedName>
</protein>
<dbReference type="AlphaFoldDB" id="A0A2P8DKE5"/>
<dbReference type="InterPro" id="IPR011006">
    <property type="entry name" value="CheY-like_superfamily"/>
</dbReference>
<evidence type="ECO:0000313" key="9">
    <source>
        <dbReference type="Proteomes" id="UP000240542"/>
    </source>
</evidence>
<evidence type="ECO:0000256" key="5">
    <source>
        <dbReference type="PROSITE-ProRule" id="PRU00169"/>
    </source>
</evidence>
<dbReference type="Proteomes" id="UP000240542">
    <property type="component" value="Unassembled WGS sequence"/>
</dbReference>
<dbReference type="InterPro" id="IPR058245">
    <property type="entry name" value="NreC/VraR/RcsB-like_REC"/>
</dbReference>
<dbReference type="InterPro" id="IPR016032">
    <property type="entry name" value="Sig_transdc_resp-reg_C-effctor"/>
</dbReference>
<dbReference type="InterPro" id="IPR001789">
    <property type="entry name" value="Sig_transdc_resp-reg_receiver"/>
</dbReference>
<evidence type="ECO:0000256" key="1">
    <source>
        <dbReference type="ARBA" id="ARBA00022553"/>
    </source>
</evidence>
<dbReference type="RefSeq" id="WP_106583038.1">
    <property type="nucleotide sequence ID" value="NZ_PYGA01000007.1"/>
</dbReference>
<dbReference type="GO" id="GO:0006355">
    <property type="term" value="P:regulation of DNA-templated transcription"/>
    <property type="evidence" value="ECO:0007669"/>
    <property type="project" value="InterPro"/>
</dbReference>
<feature type="domain" description="HTH luxR-type" evidence="6">
    <location>
        <begin position="152"/>
        <end position="217"/>
    </location>
</feature>
<evidence type="ECO:0000256" key="2">
    <source>
        <dbReference type="ARBA" id="ARBA00023015"/>
    </source>
</evidence>
<dbReference type="SMART" id="SM00448">
    <property type="entry name" value="REC"/>
    <property type="match status" value="1"/>
</dbReference>
<dbReference type="PROSITE" id="PS50110">
    <property type="entry name" value="RESPONSE_REGULATORY"/>
    <property type="match status" value="1"/>
</dbReference>
<organism evidence="8 9">
    <name type="scientific">Murinocardiopsis flavida</name>
    <dbReference type="NCBI Taxonomy" id="645275"/>
    <lineage>
        <taxon>Bacteria</taxon>
        <taxon>Bacillati</taxon>
        <taxon>Actinomycetota</taxon>
        <taxon>Actinomycetes</taxon>
        <taxon>Streptosporangiales</taxon>
        <taxon>Nocardiopsidaceae</taxon>
        <taxon>Murinocardiopsis</taxon>
    </lineage>
</organism>
<evidence type="ECO:0000259" key="7">
    <source>
        <dbReference type="PROSITE" id="PS50110"/>
    </source>
</evidence>
<evidence type="ECO:0000313" key="8">
    <source>
        <dbReference type="EMBL" id="PSK97692.1"/>
    </source>
</evidence>
<dbReference type="CDD" id="cd17535">
    <property type="entry name" value="REC_NarL-like"/>
    <property type="match status" value="1"/>
</dbReference>
<dbReference type="PANTHER" id="PTHR43214:SF24">
    <property type="entry name" value="TRANSCRIPTIONAL REGULATORY PROTEIN NARL-RELATED"/>
    <property type="match status" value="1"/>
</dbReference>
<keyword evidence="9" id="KW-1185">Reference proteome</keyword>
<keyword evidence="2" id="KW-0805">Transcription regulation</keyword>
<dbReference type="Gene3D" id="3.40.50.2300">
    <property type="match status" value="1"/>
</dbReference>
<dbReference type="SUPFAM" id="SSF52172">
    <property type="entry name" value="CheY-like"/>
    <property type="match status" value="1"/>
</dbReference>
<reference evidence="8 9" key="1">
    <citation type="submission" date="2018-03" db="EMBL/GenBank/DDBJ databases">
        <title>Genomic Encyclopedia of Archaeal and Bacterial Type Strains, Phase II (KMG-II): from individual species to whole genera.</title>
        <authorList>
            <person name="Goeker M."/>
        </authorList>
    </citation>
    <scope>NUCLEOTIDE SEQUENCE [LARGE SCALE GENOMIC DNA]</scope>
    <source>
        <strain evidence="8 9">DSM 45312</strain>
    </source>
</reference>
<dbReference type="PROSITE" id="PS50043">
    <property type="entry name" value="HTH_LUXR_2"/>
    <property type="match status" value="1"/>
</dbReference>
<dbReference type="PRINTS" id="PR00038">
    <property type="entry name" value="HTHLUXR"/>
</dbReference>
<dbReference type="InterPro" id="IPR000792">
    <property type="entry name" value="Tscrpt_reg_LuxR_C"/>
</dbReference>
<keyword evidence="1 5" id="KW-0597">Phosphoprotein</keyword>
<dbReference type="EMBL" id="PYGA01000007">
    <property type="protein sequence ID" value="PSK97692.1"/>
    <property type="molecule type" value="Genomic_DNA"/>
</dbReference>
<dbReference type="GO" id="GO:0003677">
    <property type="term" value="F:DNA binding"/>
    <property type="evidence" value="ECO:0007669"/>
    <property type="project" value="UniProtKB-KW"/>
</dbReference>
<dbReference type="GO" id="GO:0000160">
    <property type="term" value="P:phosphorelay signal transduction system"/>
    <property type="evidence" value="ECO:0007669"/>
    <property type="project" value="InterPro"/>
</dbReference>
<dbReference type="InterPro" id="IPR039420">
    <property type="entry name" value="WalR-like"/>
</dbReference>
<feature type="domain" description="Response regulatory" evidence="7">
    <location>
        <begin position="8"/>
        <end position="124"/>
    </location>
</feature>
<evidence type="ECO:0000256" key="3">
    <source>
        <dbReference type="ARBA" id="ARBA00023125"/>
    </source>
</evidence>
<accession>A0A2P8DKE5</accession>
<dbReference type="Pfam" id="PF00196">
    <property type="entry name" value="GerE"/>
    <property type="match status" value="1"/>
</dbReference>
<sequence length="219" mass="23223">MGAVSATTVLLVDDDPFVRGSLTTMFGATDDLAIVAAVADGADVMDAVRRHRPDVVLMDIRMPGTDGLTATRYVLAEPDPPAVVMLTTLQTDASILAALRLGAAGFLLKDTHPAQIIDAVRMAAAGEPTLSPSVTRRLIEHVDSDSGPRESAHRLMARLTPRERDIAAAIGEGLTNGEIASRLGMSVPTVKTHVGQILAKWDRTNRVQVALIAYEAARP</sequence>
<dbReference type="CDD" id="cd06170">
    <property type="entry name" value="LuxR_C_like"/>
    <property type="match status" value="1"/>
</dbReference>
<dbReference type="PANTHER" id="PTHR43214">
    <property type="entry name" value="TWO-COMPONENT RESPONSE REGULATOR"/>
    <property type="match status" value="1"/>
</dbReference>
<proteinExistence type="predicted"/>
<gene>
    <name evidence="8" type="ORF">CLV63_10785</name>
</gene>
<dbReference type="Pfam" id="PF00072">
    <property type="entry name" value="Response_reg"/>
    <property type="match status" value="1"/>
</dbReference>
<evidence type="ECO:0000259" key="6">
    <source>
        <dbReference type="PROSITE" id="PS50043"/>
    </source>
</evidence>
<keyword evidence="4" id="KW-0804">Transcription</keyword>
<comment type="caution">
    <text evidence="8">The sequence shown here is derived from an EMBL/GenBank/DDBJ whole genome shotgun (WGS) entry which is preliminary data.</text>
</comment>
<dbReference type="OrthoDB" id="9808843at2"/>
<dbReference type="SMART" id="SM00421">
    <property type="entry name" value="HTH_LUXR"/>
    <property type="match status" value="1"/>
</dbReference>